<dbReference type="Pfam" id="PF02743">
    <property type="entry name" value="dCache_1"/>
    <property type="match status" value="1"/>
</dbReference>
<evidence type="ECO:0000256" key="1">
    <source>
        <dbReference type="ARBA" id="ARBA00000085"/>
    </source>
</evidence>
<dbReference type="InterPro" id="IPR050736">
    <property type="entry name" value="Sensor_HK_Regulatory"/>
</dbReference>
<dbReference type="InterPro" id="IPR036890">
    <property type="entry name" value="HATPase_C_sf"/>
</dbReference>
<sequence>MKVKRDNRVVILVICIILIGTVASLGFKTHGEVEEIVQGQFNEQQLLLTRQSAAGIESFLEEKTVLIEVLAADISDMSPEDMTRRFIPFYHKSSGFSSIGFVNSTGVIVTGYPVENTAIGLDLYVTKKSGSFERAKASGETYITNPVLLVQGGIGSTIGVPVYSGDEFRGVVFAIIKISTITDRFLEPIMQDRTGYVYMIDHRGKSLYDGARREVIGENYIKMLNENNTSGGWLEILNEQINGSEGTAVYLKEGDESKSEQIVAFAPVRWRNKIWSVAISVPVSEVDHLIRSVYARQMIFLGTVIAIILGGSLGLIVMFSRWNKTLEAEVKSKTGDMMRMNKELVLANERLKELDKLKSNFVSMVSHELKTPLAAMRTSAQVLGLADAGKETKTEMLDIILRNIDRQTNLVNDLLDLSRIESGRMELKFERLSLDSVIVDSIESVKQAAMEKGIKLDVELPESLSSVKGDREKLTQVVINLLNNAIKFTPRSGEIRIKARELNGQVEVKVSDTGIGIPPEDLDSVFDKFYQVDSTLTREAGGTGLGLAICKGIIEAHRGRIWAESELGKGSTFVFTLDKWSD</sequence>
<reference evidence="16" key="1">
    <citation type="submission" date="2020-06" db="EMBL/GenBank/DDBJ databases">
        <title>Unique genomic features of the anaerobic methanotrophic archaea.</title>
        <authorList>
            <person name="Chadwick G.L."/>
            <person name="Skennerton C.T."/>
            <person name="Laso-Perez R."/>
            <person name="Leu A.O."/>
            <person name="Speth D.R."/>
            <person name="Yu H."/>
            <person name="Morgan-Lang C."/>
            <person name="Hatzenpichler R."/>
            <person name="Goudeau D."/>
            <person name="Malmstrom R."/>
            <person name="Brazelton W.J."/>
            <person name="Woyke T."/>
            <person name="Hallam S.J."/>
            <person name="Tyson G.W."/>
            <person name="Wegener G."/>
            <person name="Boetius A."/>
            <person name="Orphan V."/>
        </authorList>
    </citation>
    <scope>NUCLEOTIDE SEQUENCE</scope>
</reference>
<evidence type="ECO:0000256" key="7">
    <source>
        <dbReference type="ARBA" id="ARBA00022692"/>
    </source>
</evidence>
<keyword evidence="6 16" id="KW-0808">Transferase</keyword>
<keyword evidence="8 16" id="KW-0418">Kinase</keyword>
<dbReference type="Gene3D" id="1.10.287.130">
    <property type="match status" value="1"/>
</dbReference>
<dbReference type="GO" id="GO:0000155">
    <property type="term" value="F:phosphorelay sensor kinase activity"/>
    <property type="evidence" value="ECO:0007669"/>
    <property type="project" value="InterPro"/>
</dbReference>
<accession>A0A7G9YZZ2</accession>
<evidence type="ECO:0000256" key="8">
    <source>
        <dbReference type="ARBA" id="ARBA00022777"/>
    </source>
</evidence>
<evidence type="ECO:0000259" key="15">
    <source>
        <dbReference type="PROSITE" id="PS50839"/>
    </source>
</evidence>
<evidence type="ECO:0000259" key="14">
    <source>
        <dbReference type="PROSITE" id="PS50109"/>
    </source>
</evidence>
<evidence type="ECO:0000256" key="5">
    <source>
        <dbReference type="ARBA" id="ARBA00022553"/>
    </source>
</evidence>
<feature type="coiled-coil region" evidence="12">
    <location>
        <begin position="323"/>
        <end position="357"/>
    </location>
</feature>
<keyword evidence="12" id="KW-0175">Coiled coil</keyword>
<dbReference type="Gene3D" id="3.30.450.20">
    <property type="entry name" value="PAS domain"/>
    <property type="match status" value="1"/>
</dbReference>
<dbReference type="PROSITE" id="PS50839">
    <property type="entry name" value="CHASE"/>
    <property type="match status" value="1"/>
</dbReference>
<organism evidence="16">
    <name type="scientific">Candidatus Methanophagaceae archaeon ANME-1 ERB6</name>
    <dbReference type="NCBI Taxonomy" id="2759912"/>
    <lineage>
        <taxon>Archaea</taxon>
        <taxon>Methanobacteriati</taxon>
        <taxon>Methanobacteriota</taxon>
        <taxon>Stenosarchaea group</taxon>
        <taxon>Methanomicrobia</taxon>
        <taxon>Candidatus Methanophagales</taxon>
        <taxon>Candidatus Methanophagaceae</taxon>
    </lineage>
</organism>
<dbReference type="AlphaFoldDB" id="A0A7G9YZZ2"/>
<dbReference type="InterPro" id="IPR004358">
    <property type="entry name" value="Sig_transdc_His_kin-like_C"/>
</dbReference>
<keyword evidence="11 13" id="KW-0472">Membrane</keyword>
<keyword evidence="10" id="KW-0902">Two-component regulatory system</keyword>
<dbReference type="FunFam" id="1.10.287.130:FF:000001">
    <property type="entry name" value="Two-component sensor histidine kinase"/>
    <property type="match status" value="1"/>
</dbReference>
<evidence type="ECO:0000256" key="10">
    <source>
        <dbReference type="ARBA" id="ARBA00023012"/>
    </source>
</evidence>
<dbReference type="PANTHER" id="PTHR43711">
    <property type="entry name" value="TWO-COMPONENT HISTIDINE KINASE"/>
    <property type="match status" value="1"/>
</dbReference>
<dbReference type="InterPro" id="IPR006189">
    <property type="entry name" value="CHASE_dom"/>
</dbReference>
<dbReference type="InterPro" id="IPR003594">
    <property type="entry name" value="HATPase_dom"/>
</dbReference>
<gene>
    <name evidence="16" type="primary">sasA_1</name>
    <name evidence="16" type="ORF">BBDCAPAO_00013</name>
</gene>
<keyword evidence="7 13" id="KW-0812">Transmembrane</keyword>
<evidence type="ECO:0000256" key="13">
    <source>
        <dbReference type="SAM" id="Phobius"/>
    </source>
</evidence>
<feature type="domain" description="CHASE" evidence="15">
    <location>
        <begin position="107"/>
        <end position="189"/>
    </location>
</feature>
<comment type="subcellular location">
    <subcellularLocation>
        <location evidence="2">Cell membrane</location>
        <topology evidence="2">Multi-pass membrane protein</topology>
    </subcellularLocation>
</comment>
<evidence type="ECO:0000256" key="6">
    <source>
        <dbReference type="ARBA" id="ARBA00022679"/>
    </source>
</evidence>
<protein>
    <recommendedName>
        <fullName evidence="3">histidine kinase</fullName>
        <ecNumber evidence="3">2.7.13.3</ecNumber>
    </recommendedName>
</protein>
<dbReference type="CDD" id="cd16922">
    <property type="entry name" value="HATPase_EvgS-ArcB-TorS-like"/>
    <property type="match status" value="1"/>
</dbReference>
<dbReference type="PRINTS" id="PR00344">
    <property type="entry name" value="BCTRLSENSOR"/>
</dbReference>
<dbReference type="SUPFAM" id="SSF47384">
    <property type="entry name" value="Homodimeric domain of signal transducing histidine kinase"/>
    <property type="match status" value="1"/>
</dbReference>
<dbReference type="EMBL" id="MT631546">
    <property type="protein sequence ID" value="QNO53576.1"/>
    <property type="molecule type" value="Genomic_DNA"/>
</dbReference>
<dbReference type="InterPro" id="IPR003661">
    <property type="entry name" value="HisK_dim/P_dom"/>
</dbReference>
<keyword evidence="9 13" id="KW-1133">Transmembrane helix</keyword>
<dbReference type="Gene3D" id="3.30.565.10">
    <property type="entry name" value="Histidine kinase-like ATPase, C-terminal domain"/>
    <property type="match status" value="1"/>
</dbReference>
<keyword evidence="4" id="KW-1003">Cell membrane</keyword>
<dbReference type="SUPFAM" id="SSF55874">
    <property type="entry name" value="ATPase domain of HSP90 chaperone/DNA topoisomerase II/histidine kinase"/>
    <property type="match status" value="1"/>
</dbReference>
<evidence type="ECO:0000256" key="2">
    <source>
        <dbReference type="ARBA" id="ARBA00004651"/>
    </source>
</evidence>
<dbReference type="SMART" id="SM00388">
    <property type="entry name" value="HisKA"/>
    <property type="match status" value="1"/>
</dbReference>
<evidence type="ECO:0000256" key="12">
    <source>
        <dbReference type="SAM" id="Coils"/>
    </source>
</evidence>
<keyword evidence="5" id="KW-0597">Phosphoprotein</keyword>
<dbReference type="FunFam" id="3.30.565.10:FF:000006">
    <property type="entry name" value="Sensor histidine kinase WalK"/>
    <property type="match status" value="1"/>
</dbReference>
<dbReference type="PROSITE" id="PS50109">
    <property type="entry name" value="HIS_KIN"/>
    <property type="match status" value="1"/>
</dbReference>
<dbReference type="Pfam" id="PF00512">
    <property type="entry name" value="HisKA"/>
    <property type="match status" value="1"/>
</dbReference>
<proteinExistence type="predicted"/>
<dbReference type="CDD" id="cd18773">
    <property type="entry name" value="PDC1_HK_sensor"/>
    <property type="match status" value="1"/>
</dbReference>
<dbReference type="SMART" id="SM01079">
    <property type="entry name" value="CHASE"/>
    <property type="match status" value="1"/>
</dbReference>
<evidence type="ECO:0000256" key="11">
    <source>
        <dbReference type="ARBA" id="ARBA00023136"/>
    </source>
</evidence>
<feature type="transmembrane region" description="Helical" evidence="13">
    <location>
        <begin position="298"/>
        <end position="319"/>
    </location>
</feature>
<dbReference type="InterPro" id="IPR005467">
    <property type="entry name" value="His_kinase_dom"/>
</dbReference>
<comment type="catalytic activity">
    <reaction evidence="1">
        <text>ATP + protein L-histidine = ADP + protein N-phospho-L-histidine.</text>
        <dbReference type="EC" id="2.7.13.3"/>
    </reaction>
</comment>
<evidence type="ECO:0000256" key="3">
    <source>
        <dbReference type="ARBA" id="ARBA00012438"/>
    </source>
</evidence>
<evidence type="ECO:0000313" key="16">
    <source>
        <dbReference type="EMBL" id="QNO53576.1"/>
    </source>
</evidence>
<evidence type="ECO:0000256" key="4">
    <source>
        <dbReference type="ARBA" id="ARBA00022475"/>
    </source>
</evidence>
<name>A0A7G9YZZ2_9EURY</name>
<dbReference type="CDD" id="cd00082">
    <property type="entry name" value="HisKA"/>
    <property type="match status" value="1"/>
</dbReference>
<dbReference type="Pfam" id="PF02518">
    <property type="entry name" value="HATPase_c"/>
    <property type="match status" value="1"/>
</dbReference>
<dbReference type="GO" id="GO:0005886">
    <property type="term" value="C:plasma membrane"/>
    <property type="evidence" value="ECO:0007669"/>
    <property type="project" value="UniProtKB-SubCell"/>
</dbReference>
<dbReference type="SMART" id="SM00387">
    <property type="entry name" value="HATPase_c"/>
    <property type="match status" value="1"/>
</dbReference>
<dbReference type="InterPro" id="IPR036097">
    <property type="entry name" value="HisK_dim/P_sf"/>
</dbReference>
<dbReference type="EC" id="2.7.13.3" evidence="3"/>
<feature type="domain" description="Histidine kinase" evidence="14">
    <location>
        <begin position="364"/>
        <end position="581"/>
    </location>
</feature>
<dbReference type="PANTHER" id="PTHR43711:SF30">
    <property type="entry name" value="HISTIDINE KINASE"/>
    <property type="match status" value="1"/>
</dbReference>
<evidence type="ECO:0000256" key="9">
    <source>
        <dbReference type="ARBA" id="ARBA00022989"/>
    </source>
</evidence>
<dbReference type="InterPro" id="IPR033479">
    <property type="entry name" value="dCache_1"/>
</dbReference>